<keyword evidence="1" id="KW-0812">Transmembrane</keyword>
<proteinExistence type="predicted"/>
<feature type="transmembrane region" description="Helical" evidence="1">
    <location>
        <begin position="23"/>
        <end position="43"/>
    </location>
</feature>
<name>A0A9E6ZUW6_9FLAO</name>
<feature type="domain" description="2TM" evidence="2">
    <location>
        <begin position="12"/>
        <end position="90"/>
    </location>
</feature>
<evidence type="ECO:0000313" key="3">
    <source>
        <dbReference type="EMBL" id="UOB17221.1"/>
    </source>
</evidence>
<dbReference type="RefSeq" id="WP_255842523.1">
    <property type="nucleotide sequence ID" value="NZ_CP094358.1"/>
</dbReference>
<dbReference type="EMBL" id="CP094358">
    <property type="protein sequence ID" value="UOB17221.1"/>
    <property type="molecule type" value="Genomic_DNA"/>
</dbReference>
<reference evidence="3" key="1">
    <citation type="submission" date="2022-03" db="EMBL/GenBank/DDBJ databases">
        <title>Description of Abyssus ytuae gen. nov., sp. nov., a novel member of the family Flavobacteriaceae isolated from the sediment of Mariana Trench.</title>
        <authorList>
            <person name="Zhang J."/>
            <person name="Xu X."/>
        </authorList>
    </citation>
    <scope>NUCLEOTIDE SEQUENCE</scope>
    <source>
        <strain evidence="3">MT3330</strain>
    </source>
</reference>
<dbReference type="InterPro" id="IPR025698">
    <property type="entry name" value="2TM_dom"/>
</dbReference>
<evidence type="ECO:0000259" key="2">
    <source>
        <dbReference type="Pfam" id="PF13239"/>
    </source>
</evidence>
<protein>
    <submittedName>
        <fullName evidence="3">2TM domain-containing protein</fullName>
    </submittedName>
</protein>
<keyword evidence="1" id="KW-1133">Transmembrane helix</keyword>
<keyword evidence="1" id="KW-0472">Membrane</keyword>
<dbReference type="Pfam" id="PF13239">
    <property type="entry name" value="2TM"/>
    <property type="match status" value="1"/>
</dbReference>
<sequence>MDNFEKENRYIKAKQRVEEEKEFYQHLVVYILVIPFLAFVNYWVDKWNFMWFFFPMIGWGIGLSFHAVKTFRWYPFLGKNWEERKLKEFMAEEEMQEKRWE</sequence>
<accession>A0A9E6ZUW6</accession>
<organism evidence="3 4">
    <name type="scientific">Abyssalbus ytuae</name>
    <dbReference type="NCBI Taxonomy" id="2926907"/>
    <lineage>
        <taxon>Bacteria</taxon>
        <taxon>Pseudomonadati</taxon>
        <taxon>Bacteroidota</taxon>
        <taxon>Flavobacteriia</taxon>
        <taxon>Flavobacteriales</taxon>
        <taxon>Flavobacteriaceae</taxon>
        <taxon>Abyssalbus</taxon>
    </lineage>
</organism>
<feature type="transmembrane region" description="Helical" evidence="1">
    <location>
        <begin position="49"/>
        <end position="68"/>
    </location>
</feature>
<dbReference type="Proteomes" id="UP000831290">
    <property type="component" value="Chromosome"/>
</dbReference>
<dbReference type="KEGG" id="fbm:MQE35_15970"/>
<gene>
    <name evidence="3" type="ORF">MQE35_15970</name>
</gene>
<evidence type="ECO:0000256" key="1">
    <source>
        <dbReference type="SAM" id="Phobius"/>
    </source>
</evidence>
<dbReference type="AlphaFoldDB" id="A0A9E6ZUW6"/>
<keyword evidence="4" id="KW-1185">Reference proteome</keyword>
<evidence type="ECO:0000313" key="4">
    <source>
        <dbReference type="Proteomes" id="UP000831290"/>
    </source>
</evidence>